<dbReference type="Proteomes" id="UP001175271">
    <property type="component" value="Unassembled WGS sequence"/>
</dbReference>
<dbReference type="EMBL" id="JAUCMV010000006">
    <property type="protein sequence ID" value="KAK0390349.1"/>
    <property type="molecule type" value="Genomic_DNA"/>
</dbReference>
<evidence type="ECO:0000313" key="1">
    <source>
        <dbReference type="EMBL" id="KAK0390349.1"/>
    </source>
</evidence>
<proteinExistence type="predicted"/>
<comment type="caution">
    <text evidence="1">The sequence shown here is derived from an EMBL/GenBank/DDBJ whole genome shotgun (WGS) entry which is preliminary data.</text>
</comment>
<name>A0AA39LAX8_9BILA</name>
<sequence>MDPVACRYPYEPGHTLRYGVLVKQAGGLTRYIPIGMPTPGDYTEEHVDKFFPIFCARYSINPVYSESRNIMNDDFKVLVDVRFSNIIDPRRGLLRFRYKESGVGRTSEEARRRACLHIIHRMVSDGHIEDLAIECFVIQDDEDRKRWEPCDTACEEYYRQELKDTCWYKDPSEVEELGVIEDEPIKVRIGEDDTPNLETGKFKYLFNPPPIVQYEFPFDVKKFDSLGFLSSTMHVDNLCVHRMGFYECLLCKPEFNFFLKVFKKVLYSENPFESGIVLHMDSVLHDEIEYVMNPGRYCQIINMRPINDGEIKCTFRTDLHRTLRDYHVENSLPLSFLFRR</sequence>
<dbReference type="AlphaFoldDB" id="A0AA39LAX8"/>
<keyword evidence="2" id="KW-1185">Reference proteome</keyword>
<evidence type="ECO:0000313" key="2">
    <source>
        <dbReference type="Proteomes" id="UP001175271"/>
    </source>
</evidence>
<gene>
    <name evidence="1" type="ORF">QR680_019313</name>
</gene>
<organism evidence="1 2">
    <name type="scientific">Steinernema hermaphroditum</name>
    <dbReference type="NCBI Taxonomy" id="289476"/>
    <lineage>
        <taxon>Eukaryota</taxon>
        <taxon>Metazoa</taxon>
        <taxon>Ecdysozoa</taxon>
        <taxon>Nematoda</taxon>
        <taxon>Chromadorea</taxon>
        <taxon>Rhabditida</taxon>
        <taxon>Tylenchina</taxon>
        <taxon>Panagrolaimomorpha</taxon>
        <taxon>Strongyloidoidea</taxon>
        <taxon>Steinernematidae</taxon>
        <taxon>Steinernema</taxon>
    </lineage>
</organism>
<protein>
    <submittedName>
        <fullName evidence="1">Uncharacterized protein</fullName>
    </submittedName>
</protein>
<accession>A0AA39LAX8</accession>
<reference evidence="1" key="1">
    <citation type="submission" date="2023-06" db="EMBL/GenBank/DDBJ databases">
        <title>Genomic analysis of the entomopathogenic nematode Steinernema hermaphroditum.</title>
        <authorList>
            <person name="Schwarz E.M."/>
            <person name="Heppert J.K."/>
            <person name="Baniya A."/>
            <person name="Schwartz H.T."/>
            <person name="Tan C.-H."/>
            <person name="Antoshechkin I."/>
            <person name="Sternberg P.W."/>
            <person name="Goodrich-Blair H."/>
            <person name="Dillman A.R."/>
        </authorList>
    </citation>
    <scope>NUCLEOTIDE SEQUENCE</scope>
    <source>
        <strain evidence="1">PS9179</strain>
        <tissue evidence="1">Whole animal</tissue>
    </source>
</reference>